<organism evidence="2 3">
    <name type="scientific">Svornostia abyssi</name>
    <dbReference type="NCBI Taxonomy" id="2898438"/>
    <lineage>
        <taxon>Bacteria</taxon>
        <taxon>Bacillati</taxon>
        <taxon>Actinomycetota</taxon>
        <taxon>Thermoleophilia</taxon>
        <taxon>Solirubrobacterales</taxon>
        <taxon>Baekduiaceae</taxon>
        <taxon>Svornostia</taxon>
    </lineage>
</organism>
<dbReference type="InterPro" id="IPR003805">
    <property type="entry name" value="CobS"/>
</dbReference>
<dbReference type="EC" id="2.7.8.26" evidence="2"/>
<protein>
    <submittedName>
        <fullName evidence="2">Adenosylcobinamide-GDP ribazoletransferase</fullName>
        <ecNumber evidence="2">2.7.8.26</ecNumber>
    </submittedName>
</protein>
<keyword evidence="1" id="KW-0812">Transmembrane</keyword>
<keyword evidence="3" id="KW-1185">Reference proteome</keyword>
<keyword evidence="2" id="KW-0808">Transferase</keyword>
<dbReference type="Proteomes" id="UP001058860">
    <property type="component" value="Chromosome"/>
</dbReference>
<gene>
    <name evidence="2" type="ORF">LRS13_14855</name>
</gene>
<dbReference type="GO" id="GO:0051073">
    <property type="term" value="F:adenosylcobinamide-GDP ribazoletransferase activity"/>
    <property type="evidence" value="ECO:0007669"/>
    <property type="project" value="UniProtKB-EC"/>
</dbReference>
<feature type="transmembrane region" description="Helical" evidence="1">
    <location>
        <begin position="30"/>
        <end position="50"/>
    </location>
</feature>
<accession>A0ABY5PBE0</accession>
<reference evidence="3" key="1">
    <citation type="submission" date="2021-11" db="EMBL/GenBank/DDBJ databases">
        <title>Cultivation dependent microbiological survey of springs from the worlds oldest radium mine currently devoted to the extraction of radon-saturated water.</title>
        <authorList>
            <person name="Kapinusova G."/>
            <person name="Smrhova T."/>
            <person name="Strejcek M."/>
            <person name="Suman J."/>
            <person name="Jani K."/>
            <person name="Pajer P."/>
            <person name="Uhlik O."/>
        </authorList>
    </citation>
    <scope>NUCLEOTIDE SEQUENCE [LARGE SCALE GENOMIC DNA]</scope>
    <source>
        <strain evidence="3">J379</strain>
    </source>
</reference>
<dbReference type="Pfam" id="PF02654">
    <property type="entry name" value="CobS"/>
    <property type="match status" value="1"/>
</dbReference>
<evidence type="ECO:0000313" key="3">
    <source>
        <dbReference type="Proteomes" id="UP001058860"/>
    </source>
</evidence>
<evidence type="ECO:0000313" key="2">
    <source>
        <dbReference type="EMBL" id="UUY01995.1"/>
    </source>
</evidence>
<evidence type="ECO:0000256" key="1">
    <source>
        <dbReference type="SAM" id="Phobius"/>
    </source>
</evidence>
<dbReference type="EMBL" id="CP088295">
    <property type="protein sequence ID" value="UUY01995.1"/>
    <property type="molecule type" value="Genomic_DNA"/>
</dbReference>
<sequence length="78" mass="7443">MRATLPGLAVGTLVAAGVVGVAAGPPDGAVMFAVAIAVILAVGLGLARVLGGVTGDSYGAVNKLVELSTYGCAAALYL</sequence>
<name>A0ABY5PBE0_9ACTN</name>
<keyword evidence="1" id="KW-1133">Transmembrane helix</keyword>
<proteinExistence type="predicted"/>
<keyword evidence="1" id="KW-0472">Membrane</keyword>